<gene>
    <name evidence="2" type="ORF">A1O5_01358</name>
</gene>
<dbReference type="InterPro" id="IPR053178">
    <property type="entry name" value="Osmoadaptation_assoc"/>
</dbReference>
<reference evidence="2 3" key="1">
    <citation type="submission" date="2013-03" db="EMBL/GenBank/DDBJ databases">
        <title>The Genome Sequence of Cladophialophora psammophila CBS 110553.</title>
        <authorList>
            <consortium name="The Broad Institute Genomics Platform"/>
            <person name="Cuomo C."/>
            <person name="de Hoog S."/>
            <person name="Gorbushina A."/>
            <person name="Walker B."/>
            <person name="Young S.K."/>
            <person name="Zeng Q."/>
            <person name="Gargeya S."/>
            <person name="Fitzgerald M."/>
            <person name="Haas B."/>
            <person name="Abouelleil A."/>
            <person name="Allen A.W."/>
            <person name="Alvarado L."/>
            <person name="Arachchi H.M."/>
            <person name="Berlin A.M."/>
            <person name="Chapman S.B."/>
            <person name="Gainer-Dewar J."/>
            <person name="Goldberg J."/>
            <person name="Griggs A."/>
            <person name="Gujja S."/>
            <person name="Hansen M."/>
            <person name="Howarth C."/>
            <person name="Imamovic A."/>
            <person name="Ireland A."/>
            <person name="Larimer J."/>
            <person name="McCowan C."/>
            <person name="Murphy C."/>
            <person name="Pearson M."/>
            <person name="Poon T.W."/>
            <person name="Priest M."/>
            <person name="Roberts A."/>
            <person name="Saif S."/>
            <person name="Shea T."/>
            <person name="Sisk P."/>
            <person name="Sykes S."/>
            <person name="Wortman J."/>
            <person name="Nusbaum C."/>
            <person name="Birren B."/>
        </authorList>
    </citation>
    <scope>NUCLEOTIDE SEQUENCE [LARGE SCALE GENOMIC DNA]</scope>
    <source>
        <strain evidence="2 3">CBS 110553</strain>
    </source>
</reference>
<proteinExistence type="predicted"/>
<evidence type="ECO:0000313" key="2">
    <source>
        <dbReference type="EMBL" id="EXJ74665.1"/>
    </source>
</evidence>
<dbReference type="Proteomes" id="UP000019471">
    <property type="component" value="Unassembled WGS sequence"/>
</dbReference>
<dbReference type="HOGENOM" id="CLU_514815_0_0_1"/>
<comment type="caution">
    <text evidence="2">The sequence shown here is derived from an EMBL/GenBank/DDBJ whole genome shotgun (WGS) entry which is preliminary data.</text>
</comment>
<name>W9XBG0_9EURO</name>
<dbReference type="eggNOG" id="ENOG502S89Y">
    <property type="taxonomic scope" value="Eukaryota"/>
</dbReference>
<keyword evidence="3" id="KW-1185">Reference proteome</keyword>
<dbReference type="AlphaFoldDB" id="W9XBG0"/>
<accession>W9XBG0</accession>
<dbReference type="PANTHER" id="PTHR38111">
    <property type="entry name" value="ZN(2)-C6 FUNGAL-TYPE DOMAIN-CONTAINING PROTEIN-RELATED"/>
    <property type="match status" value="1"/>
</dbReference>
<feature type="region of interest" description="Disordered" evidence="1">
    <location>
        <begin position="1"/>
        <end position="42"/>
    </location>
</feature>
<evidence type="ECO:0000313" key="3">
    <source>
        <dbReference type="Proteomes" id="UP000019471"/>
    </source>
</evidence>
<sequence length="494" mass="55670">MSTHGTPGSNPSPIEETDRPIGEGQPWVNNDEPDGADSWKSATEEIPSVTCKTAKDNTWPPLLDLAQPEQIYTDPLFEQHFVNQFVRSVTTARFATYPACPQSWLLELPNFLSMEVVPSLKYAIRAAALVYFAVAHRHKQAEMDAMRWYSAGLECHRATLQQSRAQAAAESGSDGKFTNLLPSYLVICVPLLFQYFETMREVTADVRSTHYTAAAEIIRSRGPFDCRAGIGHRIFRSMRHYEAFHSIWQNRPSWFDSSDWSTIPFTYHPKIFPDLLIDILLSFSRELQLPSQKPGETIRDRIRNLSALSADAKCQIKRDVLVLMSKLQDWQWHFSQVNGVLPQSSDSPIPTTTMPSEDEYPREIDSNITSTKDPYRDTFTSYCIAVYSAAMIILHSILLVIAVSNPAPVNFDSISPTPRHRSAITSYSASVLQVATYQRLVNPYCGDSVRTLSAVKVVAALAVEDQQRHRACELACNWRFGTPEQDSFSLSNFT</sequence>
<organism evidence="2 3">
    <name type="scientific">Cladophialophora psammophila CBS 110553</name>
    <dbReference type="NCBI Taxonomy" id="1182543"/>
    <lineage>
        <taxon>Eukaryota</taxon>
        <taxon>Fungi</taxon>
        <taxon>Dikarya</taxon>
        <taxon>Ascomycota</taxon>
        <taxon>Pezizomycotina</taxon>
        <taxon>Eurotiomycetes</taxon>
        <taxon>Chaetothyriomycetidae</taxon>
        <taxon>Chaetothyriales</taxon>
        <taxon>Herpotrichiellaceae</taxon>
        <taxon>Cladophialophora</taxon>
    </lineage>
</organism>
<dbReference type="RefSeq" id="XP_007740167.1">
    <property type="nucleotide sequence ID" value="XM_007741977.1"/>
</dbReference>
<dbReference type="EMBL" id="AMGX01000002">
    <property type="protein sequence ID" value="EXJ74665.1"/>
    <property type="molecule type" value="Genomic_DNA"/>
</dbReference>
<dbReference type="GeneID" id="19186094"/>
<dbReference type="OrthoDB" id="5126878at2759"/>
<dbReference type="PANTHER" id="PTHR38111:SF11">
    <property type="entry name" value="TRANSCRIPTION FACTOR DOMAIN-CONTAINING PROTEIN-RELATED"/>
    <property type="match status" value="1"/>
</dbReference>
<feature type="compositionally biased region" description="Polar residues" evidence="1">
    <location>
        <begin position="1"/>
        <end position="12"/>
    </location>
</feature>
<evidence type="ECO:0008006" key="4">
    <source>
        <dbReference type="Google" id="ProtNLM"/>
    </source>
</evidence>
<evidence type="ECO:0000256" key="1">
    <source>
        <dbReference type="SAM" id="MobiDB-lite"/>
    </source>
</evidence>
<protein>
    <recommendedName>
        <fullName evidence="4">Transcription factor domain-containing protein</fullName>
    </recommendedName>
</protein>